<feature type="compositionally biased region" description="Basic and acidic residues" evidence="1">
    <location>
        <begin position="180"/>
        <end position="192"/>
    </location>
</feature>
<dbReference type="EMBL" id="ML992507">
    <property type="protein sequence ID" value="KAF2222968.1"/>
    <property type="molecule type" value="Genomic_DNA"/>
</dbReference>
<feature type="region of interest" description="Disordered" evidence="1">
    <location>
        <begin position="1"/>
        <end position="22"/>
    </location>
</feature>
<evidence type="ECO:0000256" key="1">
    <source>
        <dbReference type="SAM" id="MobiDB-lite"/>
    </source>
</evidence>
<feature type="region of interest" description="Disordered" evidence="1">
    <location>
        <begin position="173"/>
        <end position="241"/>
    </location>
</feature>
<evidence type="ECO:0000313" key="3">
    <source>
        <dbReference type="Proteomes" id="UP000799538"/>
    </source>
</evidence>
<keyword evidence="3" id="KW-1185">Reference proteome</keyword>
<dbReference type="AlphaFoldDB" id="A0A6A6GBH9"/>
<name>A0A6A6GBH9_9PEZI</name>
<accession>A0A6A6GBH9</accession>
<proteinExistence type="predicted"/>
<organism evidence="2 3">
    <name type="scientific">Elsinoe ampelina</name>
    <dbReference type="NCBI Taxonomy" id="302913"/>
    <lineage>
        <taxon>Eukaryota</taxon>
        <taxon>Fungi</taxon>
        <taxon>Dikarya</taxon>
        <taxon>Ascomycota</taxon>
        <taxon>Pezizomycotina</taxon>
        <taxon>Dothideomycetes</taxon>
        <taxon>Dothideomycetidae</taxon>
        <taxon>Myriangiales</taxon>
        <taxon>Elsinoaceae</taxon>
        <taxon>Elsinoe</taxon>
    </lineage>
</organism>
<dbReference type="Proteomes" id="UP000799538">
    <property type="component" value="Unassembled WGS sequence"/>
</dbReference>
<sequence>MMVDNSEVSDDEIMSSLRTVGPPSRERAFDERIAYLELERLLIRTHPALISSEVSNAEVARIEEEAYEKRIKISEGFGKAAITLVGSAWEDAVRCEERGLRGYDLEQGFAIIESDLNDKLLEVRKSCLAESCSVLPRQKFGRVRLTREATVSFVRTHPRGLEGQCTTPQEVETTNQMDTHQSHDSFGEDGKETSGAADDWVYVGDDLSGDTESLDGVLVGADDHTDPDPGYDDSSEIMDDP</sequence>
<dbReference type="OrthoDB" id="10337519at2759"/>
<feature type="compositionally biased region" description="Acidic residues" evidence="1">
    <location>
        <begin position="229"/>
        <end position="241"/>
    </location>
</feature>
<gene>
    <name evidence="2" type="ORF">BDZ85DRAFT_262746</name>
</gene>
<reference evidence="3" key="1">
    <citation type="journal article" date="2020" name="Stud. Mycol.">
        <title>101 Dothideomycetes genomes: A test case for predicting lifestyles and emergence of pathogens.</title>
        <authorList>
            <person name="Haridas S."/>
            <person name="Albert R."/>
            <person name="Binder M."/>
            <person name="Bloem J."/>
            <person name="LaButti K."/>
            <person name="Salamov A."/>
            <person name="Andreopoulos B."/>
            <person name="Baker S."/>
            <person name="Barry K."/>
            <person name="Bills G."/>
            <person name="Bluhm B."/>
            <person name="Cannon C."/>
            <person name="Castanera R."/>
            <person name="Culley D."/>
            <person name="Daum C."/>
            <person name="Ezra D."/>
            <person name="Gonzalez J."/>
            <person name="Henrissat B."/>
            <person name="Kuo A."/>
            <person name="Liang C."/>
            <person name="Lipzen A."/>
            <person name="Lutzoni F."/>
            <person name="Magnuson J."/>
            <person name="Mondo S."/>
            <person name="Nolan M."/>
            <person name="Ohm R."/>
            <person name="Pangilinan J."/>
            <person name="Park H.-J."/>
            <person name="Ramirez L."/>
            <person name="Alfaro M."/>
            <person name="Sun H."/>
            <person name="Tritt A."/>
            <person name="Yoshinaga Y."/>
            <person name="Zwiers L.-H."/>
            <person name="Turgeon B."/>
            <person name="Goodwin S."/>
            <person name="Spatafora J."/>
            <person name="Crous P."/>
            <person name="Grigoriev I."/>
        </authorList>
    </citation>
    <scope>NUCLEOTIDE SEQUENCE [LARGE SCALE GENOMIC DNA]</scope>
    <source>
        <strain evidence="3">CECT 20119</strain>
    </source>
</reference>
<protein>
    <submittedName>
        <fullName evidence="2">Uncharacterized protein</fullName>
    </submittedName>
</protein>
<evidence type="ECO:0000313" key="2">
    <source>
        <dbReference type="EMBL" id="KAF2222968.1"/>
    </source>
</evidence>